<dbReference type="InterPro" id="IPR000477">
    <property type="entry name" value="RT_dom"/>
</dbReference>
<dbReference type="GO" id="GO:0016787">
    <property type="term" value="F:hydrolase activity"/>
    <property type="evidence" value="ECO:0007669"/>
    <property type="project" value="UniProtKB-KW"/>
</dbReference>
<dbReference type="GO" id="GO:0003676">
    <property type="term" value="F:nucleic acid binding"/>
    <property type="evidence" value="ECO:0007669"/>
    <property type="project" value="InterPro"/>
</dbReference>
<dbReference type="EC" id="2.7.7.49" evidence="1"/>
<dbReference type="InterPro" id="IPR012337">
    <property type="entry name" value="RNaseH-like_sf"/>
</dbReference>
<dbReference type="Pfam" id="PF17917">
    <property type="entry name" value="RT_RNaseH"/>
    <property type="match status" value="1"/>
</dbReference>
<evidence type="ECO:0000256" key="5">
    <source>
        <dbReference type="ARBA" id="ARBA00022759"/>
    </source>
</evidence>
<keyword evidence="6" id="KW-0378">Hydrolase</keyword>
<dbReference type="CDD" id="cd09274">
    <property type="entry name" value="RNase_HI_RT_Ty3"/>
    <property type="match status" value="1"/>
</dbReference>
<evidence type="ECO:0000259" key="9">
    <source>
        <dbReference type="PROSITE" id="PS50994"/>
    </source>
</evidence>
<keyword evidence="2" id="KW-0808">Transferase</keyword>
<dbReference type="FunFam" id="1.10.340.70:FF:000001">
    <property type="entry name" value="Retrovirus-related Pol polyprotein from transposon gypsy-like Protein"/>
    <property type="match status" value="1"/>
</dbReference>
<keyword evidence="3" id="KW-0548">Nucleotidyltransferase</keyword>
<feature type="domain" description="Reverse transcriptase" evidence="8">
    <location>
        <begin position="677"/>
        <end position="854"/>
    </location>
</feature>
<dbReference type="FunFam" id="3.30.420.10:FF:000032">
    <property type="entry name" value="Retrovirus-related Pol polyprotein from transposon 297-like Protein"/>
    <property type="match status" value="1"/>
</dbReference>
<evidence type="ECO:0000256" key="4">
    <source>
        <dbReference type="ARBA" id="ARBA00022722"/>
    </source>
</evidence>
<dbReference type="Gene3D" id="3.10.10.10">
    <property type="entry name" value="HIV Type 1 Reverse Transcriptase, subunit A, domain 1"/>
    <property type="match status" value="1"/>
</dbReference>
<evidence type="ECO:0000256" key="1">
    <source>
        <dbReference type="ARBA" id="ARBA00012493"/>
    </source>
</evidence>
<dbReference type="GO" id="GO:0004519">
    <property type="term" value="F:endonuclease activity"/>
    <property type="evidence" value="ECO:0007669"/>
    <property type="project" value="UniProtKB-KW"/>
</dbReference>
<dbReference type="InterPro" id="IPR001584">
    <property type="entry name" value="Integrase_cat-core"/>
</dbReference>
<dbReference type="PROSITE" id="PS50878">
    <property type="entry name" value="RT_POL"/>
    <property type="match status" value="1"/>
</dbReference>
<dbReference type="InterPro" id="IPR050951">
    <property type="entry name" value="Retrovirus_Pol_polyprotein"/>
</dbReference>
<dbReference type="GO" id="GO:0003964">
    <property type="term" value="F:RNA-directed DNA polymerase activity"/>
    <property type="evidence" value="ECO:0007669"/>
    <property type="project" value="UniProtKB-KW"/>
</dbReference>
<dbReference type="AlphaFoldDB" id="A0A131XL09"/>
<keyword evidence="4" id="KW-0540">Nuclease</keyword>
<dbReference type="Gene3D" id="1.10.340.70">
    <property type="match status" value="1"/>
</dbReference>
<proteinExistence type="evidence at transcript level"/>
<dbReference type="InterPro" id="IPR041373">
    <property type="entry name" value="RT_RNaseH"/>
</dbReference>
<dbReference type="GO" id="GO:0042575">
    <property type="term" value="C:DNA polymerase complex"/>
    <property type="evidence" value="ECO:0007669"/>
    <property type="project" value="UniProtKB-ARBA"/>
</dbReference>
<accession>A0A131XL09</accession>
<evidence type="ECO:0000256" key="2">
    <source>
        <dbReference type="ARBA" id="ARBA00022679"/>
    </source>
</evidence>
<dbReference type="InterPro" id="IPR041588">
    <property type="entry name" value="Integrase_H2C2"/>
</dbReference>
<dbReference type="Gene3D" id="3.30.420.10">
    <property type="entry name" value="Ribonuclease H-like superfamily/Ribonuclease H"/>
    <property type="match status" value="1"/>
</dbReference>
<sequence>MPVVEGEVQGHKATVLRDTGANTVIVRRSLVSPERMTGLTKPVTLVDRSVRYLPEARIQISTPYYTGLVTAKCVEDPLYDLIVGNVPGVRKADDPDPAWRGTKKGLELTENPEKEKELKKDIAAVVQTRAASKVPKPLKALQVAAVDGLSITAAEFRELQDKDPSVKACEAKVGQMIKRKKSRTVAEFIKRNGLVYRKCIFSSGREVHQLMVPEELKRTVLKLGHDSIMAGHQGIKNTLERITEEFFWVGVQSDVKRYVKSCDVCQKTVPKGRVGKAPLGRMPIVERPFDRVAIDIVGPLNPISGRGNRYVLTLVDVATRYPDAVALKSIDTIQVAEALLEMFARYGVPKEVLSDRGSNFTSEIMKEVNRLMSIDQKLTTPYHPMANGLVERFNGTLKTMIKRMCQERPRDWDRYLPALLFAYREVPQASLGFSPFEMLYGRTVRGPVTILKELWSREELETEERTTYTYVLELRNRLEETCKLAHQALEQAKQKQKGYYDRRTTTRKLSPGDKVLILLPTDNNKMLMQWKGPFMVAQRKSEVDYEILVKDQKRVFHINMLKRYEEREEKEKGDKHETAMNCMVIAEEEGEEVQTYNVKKTMGVERVMVNPALDARQTNQLKDLLGRFDEVFSDIPGRTELVHCELQCSTEKPVYVKQYPLPIAMQDDIEKEVEEMLRQGIIERANSAYNAPLVVVKKSDGTNRVCVDFRRLNNVLKADAEPIPRIDIVVARAARRRYFSKLDLSKGYWQIPMEENSKERTAFACSRGLFQFKYMPFGLKTAAAVFTRLMRKVLQDVPHVEHYIDDILVATDTWEQHIQALEKLLEKIKEAGLTIKPNKCEIGFETVDFLGHKLGLGLVEPKGEILEKIQAASKPKTKKQVQSFLGLTGFYREFIPQYAKIAGPLTDLTKKGASHLVKWEAVHDRAFEELKDKLAHPPILMAPDISKEFVLRTDASDKALGAVLLQEKGGKLHPVFFASRKLNGAEQNYSTVEKECLALVWAVRKFHIYLFGKPFRVQTDHQPLEFLSKAKLTNSRVMRWSLALQEYCFHLEYIKGSQNVGADFMSRAM</sequence>
<evidence type="ECO:0000256" key="3">
    <source>
        <dbReference type="ARBA" id="ARBA00022695"/>
    </source>
</evidence>
<keyword evidence="7" id="KW-0695">RNA-directed DNA polymerase</keyword>
<dbReference type="GO" id="GO:0015074">
    <property type="term" value="P:DNA integration"/>
    <property type="evidence" value="ECO:0007669"/>
    <property type="project" value="InterPro"/>
</dbReference>
<dbReference type="Pfam" id="PF17921">
    <property type="entry name" value="Integrase_H2C2"/>
    <property type="match status" value="1"/>
</dbReference>
<evidence type="ECO:0000259" key="8">
    <source>
        <dbReference type="PROSITE" id="PS50878"/>
    </source>
</evidence>
<organism evidence="10">
    <name type="scientific">Hyalomma excavatum</name>
    <dbReference type="NCBI Taxonomy" id="257692"/>
    <lineage>
        <taxon>Eukaryota</taxon>
        <taxon>Metazoa</taxon>
        <taxon>Ecdysozoa</taxon>
        <taxon>Arthropoda</taxon>
        <taxon>Chelicerata</taxon>
        <taxon>Arachnida</taxon>
        <taxon>Acari</taxon>
        <taxon>Parasitiformes</taxon>
        <taxon>Ixodida</taxon>
        <taxon>Ixodoidea</taxon>
        <taxon>Ixodidae</taxon>
        <taxon>Hyalomminae</taxon>
        <taxon>Hyalomma</taxon>
    </lineage>
</organism>
<evidence type="ECO:0000256" key="6">
    <source>
        <dbReference type="ARBA" id="ARBA00022801"/>
    </source>
</evidence>
<evidence type="ECO:0000256" key="7">
    <source>
        <dbReference type="ARBA" id="ARBA00022918"/>
    </source>
</evidence>
<dbReference type="PROSITE" id="PS50994">
    <property type="entry name" value="INTEGRASE"/>
    <property type="match status" value="1"/>
</dbReference>
<dbReference type="InterPro" id="IPR036397">
    <property type="entry name" value="RNaseH_sf"/>
</dbReference>
<dbReference type="Pfam" id="PF00665">
    <property type="entry name" value="rve"/>
    <property type="match status" value="1"/>
</dbReference>
<dbReference type="InterPro" id="IPR043128">
    <property type="entry name" value="Rev_trsase/Diguanyl_cyclase"/>
</dbReference>
<feature type="domain" description="Integrase catalytic" evidence="9">
    <location>
        <begin position="284"/>
        <end position="443"/>
    </location>
</feature>
<dbReference type="SUPFAM" id="SSF56672">
    <property type="entry name" value="DNA/RNA polymerases"/>
    <property type="match status" value="1"/>
</dbReference>
<dbReference type="InterPro" id="IPR043502">
    <property type="entry name" value="DNA/RNA_pol_sf"/>
</dbReference>
<dbReference type="Pfam" id="PF00078">
    <property type="entry name" value="RVT_1"/>
    <property type="match status" value="1"/>
</dbReference>
<dbReference type="PANTHER" id="PTHR37984:SF5">
    <property type="entry name" value="PROTEIN NYNRIN-LIKE"/>
    <property type="match status" value="1"/>
</dbReference>
<dbReference type="CDD" id="cd01647">
    <property type="entry name" value="RT_LTR"/>
    <property type="match status" value="1"/>
</dbReference>
<dbReference type="EMBL" id="GEFH01001334">
    <property type="protein sequence ID" value="JAP67247.1"/>
    <property type="molecule type" value="mRNA"/>
</dbReference>
<dbReference type="SUPFAM" id="SSF53098">
    <property type="entry name" value="Ribonuclease H-like"/>
    <property type="match status" value="1"/>
</dbReference>
<dbReference type="PANTHER" id="PTHR37984">
    <property type="entry name" value="PROTEIN CBG26694"/>
    <property type="match status" value="1"/>
</dbReference>
<name>A0A131XL09_9ACAR</name>
<dbReference type="Gene3D" id="3.30.70.270">
    <property type="match status" value="2"/>
</dbReference>
<dbReference type="FunFam" id="3.30.70.270:FF:000020">
    <property type="entry name" value="Transposon Tf2-6 polyprotein-like Protein"/>
    <property type="match status" value="1"/>
</dbReference>
<reference evidence="10" key="1">
    <citation type="journal article" date="2017" name="Ticks Tick Borne Dis.">
        <title>An insight into the sialome of Hyalomma excavatum.</title>
        <authorList>
            <person name="Ribeiro J.M."/>
            <person name="Slovak M."/>
            <person name="Francischetti I.M."/>
        </authorList>
    </citation>
    <scope>NUCLEOTIDE SEQUENCE</scope>
    <source>
        <strain evidence="10">Samish</strain>
        <tissue evidence="10">Salivary glands</tissue>
    </source>
</reference>
<keyword evidence="5" id="KW-0255">Endonuclease</keyword>
<evidence type="ECO:0000313" key="10">
    <source>
        <dbReference type="EMBL" id="JAP67247.1"/>
    </source>
</evidence>
<protein>
    <recommendedName>
        <fullName evidence="1">RNA-directed DNA polymerase</fullName>
        <ecNumber evidence="1">2.7.7.49</ecNumber>
    </recommendedName>
</protein>